<dbReference type="GO" id="GO:0030027">
    <property type="term" value="C:lamellipodium"/>
    <property type="evidence" value="ECO:0007669"/>
    <property type="project" value="TreeGrafter"/>
</dbReference>
<dbReference type="PANTHER" id="PTHR46026:SF4">
    <property type="entry name" value="PH DOMAIN-CONTAINING PROTEIN"/>
    <property type="match status" value="1"/>
</dbReference>
<dbReference type="InParanoid" id="A0A6P5JDN6"/>
<sequence length="391" mass="43701">MHQGARVPGNPRPPGQKMGCCSLTARGGKAPSGGGQEEMELLRCGSIRKWLTSVSREERPTHPQDGSADQGNGQVRDIGQLFKEALQSLDPQEEVLWGKTRKELEAFLFSEPILKWKQGRIHSLGEVLWSSMVQFHSCHKEQEAPERYLVLFPSHVLVLSLAPGHQAFVYQGLLPLTGLRVREHHGGQTGLDIFGSMIETRTIFCGTPDKCRLWFLGLQHRIQELKGQNLEPYSSPLSLLVPCDEPWKRQELRSLLLCSPIQQWEGKPIQHLGPVQALVPIQVAYAGSSEFQDRLLLLFAEDLVFLSLSPGGSGLIYQGKLPRAGIRAQEKSAILGRLEFEMTGNVMEPILVTCSEAEDYEMCLFYLQKPGMQLPSMPSQPPIIPKKLKRI</sequence>
<dbReference type="KEGG" id="pcw:110201106"/>
<protein>
    <submittedName>
        <fullName evidence="3">Uncharacterized protein LOC110201106 isoform X1</fullName>
    </submittedName>
</protein>
<proteinExistence type="predicted"/>
<dbReference type="InterPro" id="IPR011993">
    <property type="entry name" value="PH-like_dom_sf"/>
</dbReference>
<dbReference type="AlphaFoldDB" id="A0A6P5JDN6"/>
<dbReference type="GeneID" id="110201106"/>
<dbReference type="RefSeq" id="XP_020832285.1">
    <property type="nucleotide sequence ID" value="XM_020976626.1"/>
</dbReference>
<evidence type="ECO:0000256" key="1">
    <source>
        <dbReference type="SAM" id="MobiDB-lite"/>
    </source>
</evidence>
<dbReference type="GO" id="GO:0005085">
    <property type="term" value="F:guanyl-nucleotide exchange factor activity"/>
    <property type="evidence" value="ECO:0007669"/>
    <property type="project" value="TreeGrafter"/>
</dbReference>
<dbReference type="SUPFAM" id="SSF50729">
    <property type="entry name" value="PH domain-like"/>
    <property type="match status" value="2"/>
</dbReference>
<gene>
    <name evidence="3" type="primary">LOC110201106</name>
</gene>
<dbReference type="PANTHER" id="PTHR46026">
    <property type="entry name" value="RHO-TYPE GUANINE NUCLEOTIDE EXCHANGE FACTOR, ISOFORM F"/>
    <property type="match status" value="1"/>
</dbReference>
<dbReference type="Proteomes" id="UP000515140">
    <property type="component" value="Unplaced"/>
</dbReference>
<feature type="region of interest" description="Disordered" evidence="1">
    <location>
        <begin position="54"/>
        <end position="74"/>
    </location>
</feature>
<evidence type="ECO:0000313" key="3">
    <source>
        <dbReference type="RefSeq" id="XP_020832285.1"/>
    </source>
</evidence>
<reference evidence="3" key="1">
    <citation type="submission" date="2025-08" db="UniProtKB">
        <authorList>
            <consortium name="RefSeq"/>
        </authorList>
    </citation>
    <scope>IDENTIFICATION</scope>
    <source>
        <tissue evidence="3">Spleen</tissue>
    </source>
</reference>
<dbReference type="GO" id="GO:0005737">
    <property type="term" value="C:cytoplasm"/>
    <property type="evidence" value="ECO:0007669"/>
    <property type="project" value="TreeGrafter"/>
</dbReference>
<name>A0A6P5JDN6_PHACI</name>
<evidence type="ECO:0000313" key="2">
    <source>
        <dbReference type="Proteomes" id="UP000515140"/>
    </source>
</evidence>
<organism evidence="2 3">
    <name type="scientific">Phascolarctos cinereus</name>
    <name type="common">Koala</name>
    <dbReference type="NCBI Taxonomy" id="38626"/>
    <lineage>
        <taxon>Eukaryota</taxon>
        <taxon>Metazoa</taxon>
        <taxon>Chordata</taxon>
        <taxon>Craniata</taxon>
        <taxon>Vertebrata</taxon>
        <taxon>Euteleostomi</taxon>
        <taxon>Mammalia</taxon>
        <taxon>Metatheria</taxon>
        <taxon>Diprotodontia</taxon>
        <taxon>Phascolarctidae</taxon>
        <taxon>Phascolarctos</taxon>
    </lineage>
</organism>
<dbReference type="Gene3D" id="2.30.29.30">
    <property type="entry name" value="Pleckstrin-homology domain (PH domain)/Phosphotyrosine-binding domain (PTB)"/>
    <property type="match status" value="2"/>
</dbReference>
<dbReference type="GO" id="GO:0030032">
    <property type="term" value="P:lamellipodium assembly"/>
    <property type="evidence" value="ECO:0007669"/>
    <property type="project" value="TreeGrafter"/>
</dbReference>
<accession>A0A6P5JDN6</accession>
<keyword evidence="2" id="KW-1185">Reference proteome</keyword>
<feature type="region of interest" description="Disordered" evidence="1">
    <location>
        <begin position="1"/>
        <end position="36"/>
    </location>
</feature>